<dbReference type="HOGENOM" id="CLU_311632_0_0_4"/>
<dbReference type="EMBL" id="CP006704">
    <property type="protein sequence ID" value="AIJ48280.1"/>
    <property type="molecule type" value="Genomic_DNA"/>
</dbReference>
<dbReference type="InterPro" id="IPR046867">
    <property type="entry name" value="AldOxase/xan_DH_MoCoBD2"/>
</dbReference>
<feature type="domain" description="Aldehyde oxidase/xanthine dehydrogenase second molybdopterin binding" evidence="2">
    <location>
        <begin position="524"/>
        <end position="621"/>
    </location>
</feature>
<evidence type="ECO:0000259" key="2">
    <source>
        <dbReference type="Pfam" id="PF20256"/>
    </source>
</evidence>
<reference evidence="3 4" key="1">
    <citation type="journal article" date="2014" name="Genome Announc.">
        <title>Complete Genome Sequence of Polychlorinated Biphenyl Degrader Comamonas testosteroni TK102 (NBRC 109938).</title>
        <authorList>
            <person name="Fukuda K."/>
            <person name="Hosoyama A."/>
            <person name="Tsuchikane K."/>
            <person name="Ohji S."/>
            <person name="Yamazoe A."/>
            <person name="Fujita N."/>
            <person name="Shintani M."/>
            <person name="Kimbara K."/>
        </authorList>
    </citation>
    <scope>NUCLEOTIDE SEQUENCE [LARGE SCALE GENOMIC DNA]</scope>
    <source>
        <strain evidence="3">TK102</strain>
    </source>
</reference>
<dbReference type="Pfam" id="PF20256">
    <property type="entry name" value="MoCoBD_2"/>
    <property type="match status" value="2"/>
</dbReference>
<dbReference type="PROSITE" id="PS51318">
    <property type="entry name" value="TAT"/>
    <property type="match status" value="1"/>
</dbReference>
<organism evidence="3 4">
    <name type="scientific">Comamonas testosteroni TK102</name>
    <dbReference type="NCBI Taxonomy" id="1392005"/>
    <lineage>
        <taxon>Bacteria</taxon>
        <taxon>Pseudomonadati</taxon>
        <taxon>Pseudomonadota</taxon>
        <taxon>Betaproteobacteria</taxon>
        <taxon>Burkholderiales</taxon>
        <taxon>Comamonadaceae</taxon>
        <taxon>Comamonas</taxon>
    </lineage>
</organism>
<feature type="domain" description="Aldehyde oxidase/xanthine dehydrogenase second molybdopterin binding" evidence="2">
    <location>
        <begin position="749"/>
        <end position="894"/>
    </location>
</feature>
<sequence>MCPRQSLLLLCALQQGVGTVSKLDLNRRSFLKAAAAMGVIASVRPVKDALAELITPAGGQETHWINGNTLNYRRDGLAKVTGQKVFAIDLRARDMQGWPAQQSHALTIHIPRADRIYEGLDLSVLGSDYQPDVLIDAESIAADGVGMPEPGFYGEFFVKKGQVSPMLGHPVAVAIWHDYEKFRVANQRLRFNDAIFRFGAEAAQPPRAPYVAARYVRVQGEDGYGEDRFSPMKNTVIWPQLDEKGVHWPDSSHPAFGALMGESARIQAEMKQPRDGLRAFARKYYSQSIEHVAMEMENGLAWYEQGSGALHMVAASQAPYGTAEHVMHMLKDSKLPLNQLDYISSYTVGYGQKEHHPFPFYVALASLYAQGRPVRLALDRWKHFQFALKRHPFDVETAISVDKDGKFHALTCHMVGDGGGVTNFSPSVGTVAVTAAQSIYYFPESDLSTEVYPSIGVTAGSMRGYGTVQSMAYTEMLVDEIAQEIGLDAIELRRRNVLKSSMKNSQGASPSGHLRIGEILDMAAKDAMWTERAKRKADFEAANPGLRYGIGFGAVQKDFGTGAEASIAQLEITPEGRIKMRHIATEIGTGSTTAQLVAVEPFLGRPADDVDFAVNHWDNLPLHTKDEPYTTPQAREDELARDPTWTPRLVSPVSASNSAYYFRHATQQAAQLLLKLCLWPAAQSIWSGKEGGGQLLPSTVTEDMLEWRDRMLVAEGLEPLSLERLAARAHELGMVTGVCVHAFNRWAWAKADFTVEGRKFQAMIDALSVQYGKGAGEAKKAAMKSGGYAFIARDKVYYPPVQRTNAGTVYYAPCATMVELSVSPGTGKVNILSHKTWLECGTQIVPELVSGQIQGGVAMGIGHALYEDLPLHETGPGNGQWNLNRYHVPRASEVAVWTAEGVVLPPLSRTDPPKGMAEVVMIPVVAACVNAIAHATGKRFHATPVTPDKIKEAL</sequence>
<dbReference type="GO" id="GO:0005506">
    <property type="term" value="F:iron ion binding"/>
    <property type="evidence" value="ECO:0007669"/>
    <property type="project" value="InterPro"/>
</dbReference>
<dbReference type="SUPFAM" id="SSF54665">
    <property type="entry name" value="CO dehydrogenase molybdoprotein N-domain-like"/>
    <property type="match status" value="1"/>
</dbReference>
<gene>
    <name evidence="3" type="ORF">O987_20935</name>
</gene>
<dbReference type="Proteomes" id="UP000028782">
    <property type="component" value="Chromosome"/>
</dbReference>
<dbReference type="InterPro" id="IPR016208">
    <property type="entry name" value="Ald_Oxase/xanthine_DH-like"/>
</dbReference>
<evidence type="ECO:0000259" key="1">
    <source>
        <dbReference type="Pfam" id="PF02738"/>
    </source>
</evidence>
<name>A0A076PWU4_COMTE</name>
<protein>
    <submittedName>
        <fullName evidence="3">Aldehyde oxidase</fullName>
    </submittedName>
</protein>
<dbReference type="SUPFAM" id="SSF56003">
    <property type="entry name" value="Molybdenum cofactor-binding domain"/>
    <property type="match status" value="1"/>
</dbReference>
<dbReference type="GO" id="GO:0016491">
    <property type="term" value="F:oxidoreductase activity"/>
    <property type="evidence" value="ECO:0007669"/>
    <property type="project" value="InterPro"/>
</dbReference>
<dbReference type="PANTHER" id="PTHR11908:SF123">
    <property type="entry name" value="ALDEHYDE OXIDOREDUCTASE MOLYBDENUM-BINDING SUBUNIT PAOC"/>
    <property type="match status" value="1"/>
</dbReference>
<dbReference type="InterPro" id="IPR036856">
    <property type="entry name" value="Ald_Oxase/Xan_DH_a/b_sf"/>
</dbReference>
<dbReference type="AlphaFoldDB" id="A0A076PWU4"/>
<proteinExistence type="predicted"/>
<dbReference type="InterPro" id="IPR037165">
    <property type="entry name" value="AldOxase/xan_DH_Mopterin-bd_sf"/>
</dbReference>
<dbReference type="PANTHER" id="PTHR11908">
    <property type="entry name" value="XANTHINE DEHYDROGENASE"/>
    <property type="match status" value="1"/>
</dbReference>
<dbReference type="InterPro" id="IPR008274">
    <property type="entry name" value="AldOxase/xan_DH_MoCoBD1"/>
</dbReference>
<dbReference type="Gene3D" id="3.30.365.10">
    <property type="entry name" value="Aldehyde oxidase/xanthine dehydrogenase, molybdopterin binding domain"/>
    <property type="match status" value="4"/>
</dbReference>
<accession>A0A076PWU4</accession>
<dbReference type="KEGG" id="ctes:O987_20935"/>
<evidence type="ECO:0000313" key="4">
    <source>
        <dbReference type="Proteomes" id="UP000028782"/>
    </source>
</evidence>
<dbReference type="Pfam" id="PF02738">
    <property type="entry name" value="MoCoBD_1"/>
    <property type="match status" value="1"/>
</dbReference>
<dbReference type="InterPro" id="IPR006311">
    <property type="entry name" value="TAT_signal"/>
</dbReference>
<evidence type="ECO:0000313" key="3">
    <source>
        <dbReference type="EMBL" id="AIJ48280.1"/>
    </source>
</evidence>
<feature type="domain" description="Aldehyde oxidase/xanthine dehydrogenase first molybdopterin binding" evidence="1">
    <location>
        <begin position="280"/>
        <end position="497"/>
    </location>
</feature>